<proteinExistence type="predicted"/>
<evidence type="ECO:0000313" key="1">
    <source>
        <dbReference type="EMBL" id="OIV37987.1"/>
    </source>
</evidence>
<dbReference type="RefSeq" id="WP_071656034.1">
    <property type="nucleotide sequence ID" value="NZ_MLCF01000036.1"/>
</dbReference>
<keyword evidence="2" id="KW-1185">Reference proteome</keyword>
<gene>
    <name evidence="1" type="ORF">BIV57_08095</name>
</gene>
<sequence length="70" mass="8141">MVEVMRVAAEERKQRSRSFMMRLPLSFDAEVRARMKAEGASNQSAFWRKAMLFYLAHSAPRPDADTRPRP</sequence>
<dbReference type="Proteomes" id="UP000243342">
    <property type="component" value="Unassembled WGS sequence"/>
</dbReference>
<accession>A0A1J7BH18</accession>
<reference evidence="1 2" key="1">
    <citation type="submission" date="2016-10" db="EMBL/GenBank/DDBJ databases">
        <title>Genome sequence of Streptomyces gilvigriseus MUSC 26.</title>
        <authorList>
            <person name="Lee L.-H."/>
            <person name="Ser H.-L."/>
        </authorList>
    </citation>
    <scope>NUCLEOTIDE SEQUENCE [LARGE SCALE GENOMIC DNA]</scope>
    <source>
        <strain evidence="1 2">MUSC 26</strain>
    </source>
</reference>
<dbReference type="STRING" id="1428644.BIV57_08095"/>
<evidence type="ECO:0008006" key="3">
    <source>
        <dbReference type="Google" id="ProtNLM"/>
    </source>
</evidence>
<evidence type="ECO:0000313" key="2">
    <source>
        <dbReference type="Proteomes" id="UP000243342"/>
    </source>
</evidence>
<dbReference type="AlphaFoldDB" id="A0A1J7BH18"/>
<organism evidence="1 2">
    <name type="scientific">Mangrovactinospora gilvigrisea</name>
    <dbReference type="NCBI Taxonomy" id="1428644"/>
    <lineage>
        <taxon>Bacteria</taxon>
        <taxon>Bacillati</taxon>
        <taxon>Actinomycetota</taxon>
        <taxon>Actinomycetes</taxon>
        <taxon>Kitasatosporales</taxon>
        <taxon>Streptomycetaceae</taxon>
        <taxon>Mangrovactinospora</taxon>
    </lineage>
</organism>
<comment type="caution">
    <text evidence="1">The sequence shown here is derived from an EMBL/GenBank/DDBJ whole genome shotgun (WGS) entry which is preliminary data.</text>
</comment>
<name>A0A1J7BH18_9ACTN</name>
<dbReference type="EMBL" id="MLCF01000036">
    <property type="protein sequence ID" value="OIV37987.1"/>
    <property type="molecule type" value="Genomic_DNA"/>
</dbReference>
<protein>
    <recommendedName>
        <fullName evidence="3">Ribbon-helix-helix protein CopG domain-containing protein</fullName>
    </recommendedName>
</protein>